<gene>
    <name evidence="2" type="ORF">PQ455_03400</name>
</gene>
<feature type="region of interest" description="Disordered" evidence="1">
    <location>
        <begin position="111"/>
        <end position="134"/>
    </location>
</feature>
<evidence type="ECO:0000256" key="1">
    <source>
        <dbReference type="SAM" id="MobiDB-lite"/>
    </source>
</evidence>
<accession>A0ABY7TM29</accession>
<proteinExistence type="predicted"/>
<dbReference type="Proteomes" id="UP001220395">
    <property type="component" value="Chromosome"/>
</dbReference>
<reference evidence="2 3" key="1">
    <citation type="submission" date="2023-02" db="EMBL/GenBank/DDBJ databases">
        <title>Genome sequence of Sphingomonas naphthae.</title>
        <authorList>
            <person name="Kim S."/>
            <person name="Heo J."/>
            <person name="Kwon S.-W."/>
        </authorList>
    </citation>
    <scope>NUCLEOTIDE SEQUENCE [LARGE SCALE GENOMIC DNA]</scope>
    <source>
        <strain evidence="2 3">KACC 18716</strain>
    </source>
</reference>
<dbReference type="EMBL" id="CP117411">
    <property type="protein sequence ID" value="WCT74287.1"/>
    <property type="molecule type" value="Genomic_DNA"/>
</dbReference>
<dbReference type="RefSeq" id="WP_273689204.1">
    <property type="nucleotide sequence ID" value="NZ_CP117411.1"/>
</dbReference>
<evidence type="ECO:0008006" key="4">
    <source>
        <dbReference type="Google" id="ProtNLM"/>
    </source>
</evidence>
<sequence>MLFEEYANHRVASLAKEAGEGLVCYYREGGLPEKIIDFPDFNGEGLSDPPIPMRLIAPGGGNHCDAYLQKLGLVPGEDYERHGNHQRSGLLYFDILRSSAVEVLFARAEAASKASSHTERLDQARQSPSYRSPR</sequence>
<keyword evidence="3" id="KW-1185">Reference proteome</keyword>
<evidence type="ECO:0000313" key="2">
    <source>
        <dbReference type="EMBL" id="WCT74287.1"/>
    </source>
</evidence>
<evidence type="ECO:0000313" key="3">
    <source>
        <dbReference type="Proteomes" id="UP001220395"/>
    </source>
</evidence>
<feature type="compositionally biased region" description="Polar residues" evidence="1">
    <location>
        <begin position="124"/>
        <end position="134"/>
    </location>
</feature>
<protein>
    <recommendedName>
        <fullName evidence="4">VOC domain-containing protein</fullName>
    </recommendedName>
</protein>
<organism evidence="2 3">
    <name type="scientific">Sphingomonas naphthae</name>
    <dbReference type="NCBI Taxonomy" id="1813468"/>
    <lineage>
        <taxon>Bacteria</taxon>
        <taxon>Pseudomonadati</taxon>
        <taxon>Pseudomonadota</taxon>
        <taxon>Alphaproteobacteria</taxon>
        <taxon>Sphingomonadales</taxon>
        <taxon>Sphingomonadaceae</taxon>
        <taxon>Sphingomonas</taxon>
    </lineage>
</organism>
<name>A0ABY7TM29_9SPHN</name>